<dbReference type="Proteomes" id="UP001441944">
    <property type="component" value="Unassembled WGS sequence"/>
</dbReference>
<feature type="coiled-coil region" evidence="1">
    <location>
        <begin position="77"/>
        <end position="104"/>
    </location>
</feature>
<proteinExistence type="predicted"/>
<evidence type="ECO:0000256" key="1">
    <source>
        <dbReference type="SAM" id="Coils"/>
    </source>
</evidence>
<dbReference type="EMBL" id="BAABWU010000011">
    <property type="protein sequence ID" value="GAA6197310.1"/>
    <property type="molecule type" value="Genomic_DNA"/>
</dbReference>
<gene>
    <name evidence="2" type="ORF">NBRC116598_27540</name>
</gene>
<evidence type="ECO:0000313" key="3">
    <source>
        <dbReference type="Proteomes" id="UP001441944"/>
    </source>
</evidence>
<evidence type="ECO:0000313" key="2">
    <source>
        <dbReference type="EMBL" id="GAA6197310.1"/>
    </source>
</evidence>
<protein>
    <submittedName>
        <fullName evidence="2">Uncharacterized protein</fullName>
    </submittedName>
</protein>
<keyword evidence="1" id="KW-0175">Coiled coil</keyword>
<accession>A0ABQ0AN65</accession>
<reference evidence="2 3" key="1">
    <citation type="submission" date="2024-04" db="EMBL/GenBank/DDBJ databases">
        <title>Draft genome sequence of Pseudophaeobacter arcticus NBRC 116598.</title>
        <authorList>
            <person name="Miyakawa T."/>
            <person name="Kusuya Y."/>
            <person name="Miura T."/>
        </authorList>
    </citation>
    <scope>NUCLEOTIDE SEQUENCE [LARGE SCALE GENOMIC DNA]</scope>
    <source>
        <strain evidence="2 3">SU-CL00105</strain>
    </source>
</reference>
<organism evidence="2 3">
    <name type="scientific">Pseudophaeobacter arcticus</name>
    <dbReference type="NCBI Taxonomy" id="385492"/>
    <lineage>
        <taxon>Bacteria</taxon>
        <taxon>Pseudomonadati</taxon>
        <taxon>Pseudomonadota</taxon>
        <taxon>Alphaproteobacteria</taxon>
        <taxon>Rhodobacterales</taxon>
        <taxon>Paracoccaceae</taxon>
        <taxon>Pseudophaeobacter</taxon>
    </lineage>
</organism>
<dbReference type="RefSeq" id="WP_353400919.1">
    <property type="nucleotide sequence ID" value="NZ_BAABWU010000011.1"/>
</dbReference>
<sequence>MTKTVFDLIKALLNATLLLLALCLFLGWQLFASAHDVADRLGEIGTRFVPVQTQLQRMNEEISALNLALSQSDTPDSTEMRLRLARLEEQLTGLKEETKSISELPEQVVTAAVKTAAQAFSNQIGAHLPRLESCRPSSAALLH</sequence>
<comment type="caution">
    <text evidence="2">The sequence shown here is derived from an EMBL/GenBank/DDBJ whole genome shotgun (WGS) entry which is preliminary data.</text>
</comment>
<keyword evidence="3" id="KW-1185">Reference proteome</keyword>
<name>A0ABQ0AN65_9RHOB</name>